<protein>
    <submittedName>
        <fullName evidence="3">M15 family peptidase</fullName>
    </submittedName>
</protein>
<evidence type="ECO:0000256" key="1">
    <source>
        <dbReference type="SAM" id="SignalP"/>
    </source>
</evidence>
<dbReference type="PROSITE" id="PS51318">
    <property type="entry name" value="TAT"/>
    <property type="match status" value="1"/>
</dbReference>
<feature type="signal peptide" evidence="1">
    <location>
        <begin position="1"/>
        <end position="24"/>
    </location>
</feature>
<evidence type="ECO:0000313" key="4">
    <source>
        <dbReference type="Proteomes" id="UP000286716"/>
    </source>
</evidence>
<comment type="caution">
    <text evidence="3">The sequence shown here is derived from an EMBL/GenBank/DDBJ whole genome shotgun (WGS) entry which is preliminary data.</text>
</comment>
<organism evidence="3 4">
    <name type="scientific">Amycolatopsis balhimycina DSM 5908</name>
    <dbReference type="NCBI Taxonomy" id="1081091"/>
    <lineage>
        <taxon>Bacteria</taxon>
        <taxon>Bacillati</taxon>
        <taxon>Actinomycetota</taxon>
        <taxon>Actinomycetes</taxon>
        <taxon>Pseudonocardiales</taxon>
        <taxon>Pseudonocardiaceae</taxon>
        <taxon>Amycolatopsis</taxon>
    </lineage>
</organism>
<feature type="chain" id="PRO_5038634921" evidence="1">
    <location>
        <begin position="25"/>
        <end position="210"/>
    </location>
</feature>
<dbReference type="AlphaFoldDB" id="A0A428W4M4"/>
<name>A0A428W4M4_AMYBA</name>
<dbReference type="RefSeq" id="WP_020646505.1">
    <property type="nucleotide sequence ID" value="NZ_QHHU01000063.1"/>
</dbReference>
<dbReference type="EMBL" id="QHHU01000063">
    <property type="protein sequence ID" value="RSM37924.1"/>
    <property type="molecule type" value="Genomic_DNA"/>
</dbReference>
<dbReference type="Pfam" id="PF13539">
    <property type="entry name" value="Peptidase_M15_4"/>
    <property type="match status" value="1"/>
</dbReference>
<keyword evidence="4" id="KW-1185">Reference proteome</keyword>
<reference evidence="3 4" key="1">
    <citation type="submission" date="2018-05" db="EMBL/GenBank/DDBJ databases">
        <title>Evolution of GPA BGCs.</title>
        <authorList>
            <person name="Waglechner N."/>
            <person name="Wright G.D."/>
        </authorList>
    </citation>
    <scope>NUCLEOTIDE SEQUENCE [LARGE SCALE GENOMIC DNA]</scope>
    <source>
        <strain evidence="3 4">DSM 5908</strain>
    </source>
</reference>
<keyword evidence="1" id="KW-0732">Signal</keyword>
<dbReference type="GO" id="GO:0008233">
    <property type="term" value="F:peptidase activity"/>
    <property type="evidence" value="ECO:0007669"/>
    <property type="project" value="InterPro"/>
</dbReference>
<evidence type="ECO:0000313" key="3">
    <source>
        <dbReference type="EMBL" id="RSM37924.1"/>
    </source>
</evidence>
<feature type="domain" description="Peptidase M15C" evidence="2">
    <location>
        <begin position="132"/>
        <end position="189"/>
    </location>
</feature>
<gene>
    <name evidence="3" type="ORF">DMA12_34775</name>
</gene>
<evidence type="ECO:0000259" key="2">
    <source>
        <dbReference type="Pfam" id="PF13539"/>
    </source>
</evidence>
<dbReference type="OrthoDB" id="3631190at2"/>
<dbReference type="Proteomes" id="UP000286716">
    <property type="component" value="Unassembled WGS sequence"/>
</dbReference>
<dbReference type="InterPro" id="IPR039561">
    <property type="entry name" value="Peptidase_M15C"/>
</dbReference>
<accession>A0A428W4M4</accession>
<proteinExistence type="predicted"/>
<dbReference type="InterPro" id="IPR006311">
    <property type="entry name" value="TAT_signal"/>
</dbReference>
<sequence length="210" mass="22316">MTANQGTNVSRRTALRVGVSLAVAATVAPLPTGIAEAQQQPGPAGPDRLAQVRTGAVSTNGWPIEKNADIGGAVWTREIDGTGLSVALSIGEVQTVLGHVVRRYCYEIDVVQPGEVVGHIPVEQLPPSTSDNHASGTAVDIRPGWYPAGTRGNFFPSQLNSVHTILAECHGVVAWGGYRTVADEGHFEIAVPPRDPRLVDLAAELREWKY</sequence>